<dbReference type="InterPro" id="IPR006016">
    <property type="entry name" value="UspA"/>
</dbReference>
<dbReference type="CDD" id="cd00293">
    <property type="entry name" value="USP-like"/>
    <property type="match status" value="1"/>
</dbReference>
<evidence type="ECO:0000313" key="4">
    <source>
        <dbReference type="Proteomes" id="UP000182975"/>
    </source>
</evidence>
<gene>
    <name evidence="3" type="ORF">SAMN02910314_01360</name>
</gene>
<dbReference type="SUPFAM" id="SSF52402">
    <property type="entry name" value="Adenine nucleotide alpha hydrolases-like"/>
    <property type="match status" value="1"/>
</dbReference>
<dbReference type="AlphaFoldDB" id="A0A172RWP5"/>
<protein>
    <submittedName>
        <fullName evidence="3">Nucleotide-binding universal stress protein, UspA family</fullName>
    </submittedName>
</protein>
<dbReference type="InterPro" id="IPR006015">
    <property type="entry name" value="Universal_stress_UspA"/>
</dbReference>
<dbReference type="OrthoDB" id="3175354at2"/>
<keyword evidence="4" id="KW-1185">Reference proteome</keyword>
<accession>A0A172RWP5</accession>
<dbReference type="Pfam" id="PF00582">
    <property type="entry name" value="Usp"/>
    <property type="match status" value="1"/>
</dbReference>
<organism evidence="3 4">
    <name type="scientific">Denitrobacterium detoxificans</name>
    <dbReference type="NCBI Taxonomy" id="79604"/>
    <lineage>
        <taxon>Bacteria</taxon>
        <taxon>Bacillati</taxon>
        <taxon>Actinomycetota</taxon>
        <taxon>Coriobacteriia</taxon>
        <taxon>Eggerthellales</taxon>
        <taxon>Eggerthellaceae</taxon>
        <taxon>Denitrobacterium</taxon>
    </lineage>
</organism>
<dbReference type="PRINTS" id="PR01438">
    <property type="entry name" value="UNVRSLSTRESS"/>
</dbReference>
<evidence type="ECO:0000313" key="3">
    <source>
        <dbReference type="EMBL" id="SEO84310.1"/>
    </source>
</evidence>
<evidence type="ECO:0000256" key="1">
    <source>
        <dbReference type="ARBA" id="ARBA00008791"/>
    </source>
</evidence>
<sequence>MYHSILVPFDNSEHARNALKSALEISKLEDDSRITVLYVVDMPDFGDPTFAMAVQMAGVTSPSAETTLEMQREFYEKKRESLIATVAPIVGEADNVVYRTGSGKPQDVISDMANNGSFDLVVMGCRGLGALRGALGSVSYAVLRSVDIPVLVMK</sequence>
<evidence type="ECO:0000259" key="2">
    <source>
        <dbReference type="Pfam" id="PF00582"/>
    </source>
</evidence>
<dbReference type="KEGG" id="ddt:AAY81_02155"/>
<comment type="similarity">
    <text evidence="1">Belongs to the universal stress protein A family.</text>
</comment>
<reference evidence="4" key="1">
    <citation type="submission" date="2016-10" db="EMBL/GenBank/DDBJ databases">
        <authorList>
            <person name="Varghese N."/>
        </authorList>
    </citation>
    <scope>NUCLEOTIDE SEQUENCE [LARGE SCALE GENOMIC DNA]</scope>
    <source>
        <strain evidence="4">DSM 21843</strain>
    </source>
</reference>
<feature type="domain" description="UspA" evidence="2">
    <location>
        <begin position="1"/>
        <end position="154"/>
    </location>
</feature>
<dbReference type="PANTHER" id="PTHR46268:SF6">
    <property type="entry name" value="UNIVERSAL STRESS PROTEIN UP12"/>
    <property type="match status" value="1"/>
</dbReference>
<dbReference type="Gene3D" id="3.40.50.620">
    <property type="entry name" value="HUPs"/>
    <property type="match status" value="1"/>
</dbReference>
<dbReference type="InterPro" id="IPR014729">
    <property type="entry name" value="Rossmann-like_a/b/a_fold"/>
</dbReference>
<proteinExistence type="inferred from homology"/>
<dbReference type="EMBL" id="FOEC01000008">
    <property type="protein sequence ID" value="SEO84310.1"/>
    <property type="molecule type" value="Genomic_DNA"/>
</dbReference>
<dbReference type="PANTHER" id="PTHR46268">
    <property type="entry name" value="STRESS RESPONSE PROTEIN NHAX"/>
    <property type="match status" value="1"/>
</dbReference>
<dbReference type="STRING" id="79604.AAY81_02155"/>
<dbReference type="RefSeq" id="WP_066660798.1">
    <property type="nucleotide sequence ID" value="NZ_CP011402.1"/>
</dbReference>
<dbReference type="Proteomes" id="UP000182975">
    <property type="component" value="Unassembled WGS sequence"/>
</dbReference>
<name>A0A172RWP5_9ACTN</name>